<dbReference type="InterPro" id="IPR036397">
    <property type="entry name" value="RNaseH_sf"/>
</dbReference>
<name>A0A1I7XBD7_HETBA</name>
<accession>A0A1I7XBD7</accession>
<dbReference type="WBParaSite" id="Hba_14832">
    <property type="protein sequence ID" value="Hba_14832"/>
    <property type="gene ID" value="Hba_14832"/>
</dbReference>
<protein>
    <submittedName>
        <fullName evidence="2">Transposable element Tc1 transposase</fullName>
    </submittedName>
</protein>
<proteinExistence type="predicted"/>
<dbReference type="GO" id="GO:0003676">
    <property type="term" value="F:nucleic acid binding"/>
    <property type="evidence" value="ECO:0007669"/>
    <property type="project" value="InterPro"/>
</dbReference>
<dbReference type="Proteomes" id="UP000095283">
    <property type="component" value="Unplaced"/>
</dbReference>
<organism evidence="1 2">
    <name type="scientific">Heterorhabditis bacteriophora</name>
    <name type="common">Entomopathogenic nematode worm</name>
    <dbReference type="NCBI Taxonomy" id="37862"/>
    <lineage>
        <taxon>Eukaryota</taxon>
        <taxon>Metazoa</taxon>
        <taxon>Ecdysozoa</taxon>
        <taxon>Nematoda</taxon>
        <taxon>Chromadorea</taxon>
        <taxon>Rhabditida</taxon>
        <taxon>Rhabditina</taxon>
        <taxon>Rhabditomorpha</taxon>
        <taxon>Strongyloidea</taxon>
        <taxon>Heterorhabditidae</taxon>
        <taxon>Heterorhabditis</taxon>
    </lineage>
</organism>
<dbReference type="AlphaFoldDB" id="A0A1I7XBD7"/>
<reference evidence="2" key="1">
    <citation type="submission" date="2016-11" db="UniProtKB">
        <authorList>
            <consortium name="WormBaseParasite"/>
        </authorList>
    </citation>
    <scope>IDENTIFICATION</scope>
</reference>
<evidence type="ECO:0000313" key="2">
    <source>
        <dbReference type="WBParaSite" id="Hba_14832"/>
    </source>
</evidence>
<sequence length="140" mass="16523">MASNIWRILKLKLFIKRETMRKYLALTAHHEKGRTDFIRIHMRWNSKYIEVILLFSQVHVPFKYKLHFVQVIFKFEKGAKVFFPTRNFGGGSLMVWAAFSSFDNAAIHVSCSTKDWFQSRNIVFMNCASRSPDLNVMENL</sequence>
<dbReference type="Gene3D" id="3.30.420.10">
    <property type="entry name" value="Ribonuclease H-like superfamily/Ribonuclease H"/>
    <property type="match status" value="2"/>
</dbReference>
<evidence type="ECO:0000313" key="1">
    <source>
        <dbReference type="Proteomes" id="UP000095283"/>
    </source>
</evidence>
<keyword evidence="1" id="KW-1185">Reference proteome</keyword>